<keyword evidence="4" id="KW-1185">Reference proteome</keyword>
<dbReference type="InterPro" id="IPR018228">
    <property type="entry name" value="DNase_TatD-rel_CS"/>
</dbReference>
<dbReference type="InterPro" id="IPR001130">
    <property type="entry name" value="TatD-like"/>
</dbReference>
<evidence type="ECO:0000313" key="4">
    <source>
        <dbReference type="Proteomes" id="UP001072034"/>
    </source>
</evidence>
<gene>
    <name evidence="3" type="ORF">OHJ16_13950</name>
</gene>
<dbReference type="CDD" id="cd01310">
    <property type="entry name" value="TatD_DNAse"/>
    <property type="match status" value="1"/>
</dbReference>
<name>A0ABT4IDH0_9ACTO</name>
<sequence length="317" mass="33386">MSRRHRDRSWPPADAVAPLAGPVIDNHTHLPVPGLPAEGPGSEAPLDAAELVARAAAAGVSGIITSACETPAWRGSLELARTLPGVRAALALHPNEAVLHAGVREVGPDGLAPAVRSHHDEPVDAAMARLEDLVRAHRGAVVAIGETGLDFFRTGERGAAAQREAFRAHIALAKETGLPLQIHDRDAHEDCVRVLLADGAPERTVFHCFSGGAELARACAEHGWYASVAGPVTYSSNDALRAALTLIPDELLLVETDAPYLPPGAWRGRPNASYLMGETVRFLAGLRGLGEADACALLTHTTRSVYGAFDGPDVIRM</sequence>
<keyword evidence="1 3" id="KW-0378">Hydrolase</keyword>
<evidence type="ECO:0000256" key="1">
    <source>
        <dbReference type="ARBA" id="ARBA00022801"/>
    </source>
</evidence>
<organism evidence="3 4">
    <name type="scientific">Actinomyces israelii</name>
    <dbReference type="NCBI Taxonomy" id="1659"/>
    <lineage>
        <taxon>Bacteria</taxon>
        <taxon>Bacillati</taxon>
        <taxon>Actinomycetota</taxon>
        <taxon>Actinomycetes</taxon>
        <taxon>Actinomycetales</taxon>
        <taxon>Actinomycetaceae</taxon>
        <taxon>Actinomyces</taxon>
    </lineage>
</organism>
<protein>
    <submittedName>
        <fullName evidence="3">TatD family hydrolase</fullName>
    </submittedName>
</protein>
<dbReference type="Proteomes" id="UP001072034">
    <property type="component" value="Unassembled WGS sequence"/>
</dbReference>
<dbReference type="Gene3D" id="3.20.20.140">
    <property type="entry name" value="Metal-dependent hydrolases"/>
    <property type="match status" value="1"/>
</dbReference>
<reference evidence="3" key="1">
    <citation type="submission" date="2022-10" db="EMBL/GenBank/DDBJ databases">
        <title>Genome sequence of Actinomyces israelii ATCC 10048.</title>
        <authorList>
            <person name="Watt R.M."/>
            <person name="Tong W.M."/>
        </authorList>
    </citation>
    <scope>NUCLEOTIDE SEQUENCE</scope>
    <source>
        <strain evidence="3">ATCC 10048</strain>
    </source>
</reference>
<comment type="caution">
    <text evidence="3">The sequence shown here is derived from an EMBL/GenBank/DDBJ whole genome shotgun (WGS) entry which is preliminary data.</text>
</comment>
<dbReference type="Pfam" id="PF01026">
    <property type="entry name" value="TatD_DNase"/>
    <property type="match status" value="1"/>
</dbReference>
<evidence type="ECO:0000256" key="2">
    <source>
        <dbReference type="SAM" id="MobiDB-lite"/>
    </source>
</evidence>
<proteinExistence type="predicted"/>
<dbReference type="PANTHER" id="PTHR46124:SF2">
    <property type="entry name" value="D-AMINOACYL-TRNA DEACYLASE"/>
    <property type="match status" value="1"/>
</dbReference>
<feature type="region of interest" description="Disordered" evidence="2">
    <location>
        <begin position="1"/>
        <end position="43"/>
    </location>
</feature>
<dbReference type="GO" id="GO:0016787">
    <property type="term" value="F:hydrolase activity"/>
    <property type="evidence" value="ECO:0007669"/>
    <property type="project" value="UniProtKB-KW"/>
</dbReference>
<dbReference type="PROSITE" id="PS01091">
    <property type="entry name" value="TATD_3"/>
    <property type="match status" value="1"/>
</dbReference>
<dbReference type="SUPFAM" id="SSF51556">
    <property type="entry name" value="Metallo-dependent hydrolases"/>
    <property type="match status" value="1"/>
</dbReference>
<accession>A0ABT4IDH0</accession>
<evidence type="ECO:0000313" key="3">
    <source>
        <dbReference type="EMBL" id="MCZ0859143.1"/>
    </source>
</evidence>
<dbReference type="PROSITE" id="PS01090">
    <property type="entry name" value="TATD_2"/>
    <property type="match status" value="1"/>
</dbReference>
<dbReference type="PIRSF" id="PIRSF005902">
    <property type="entry name" value="DNase_TatD"/>
    <property type="match status" value="1"/>
</dbReference>
<dbReference type="EMBL" id="JAPTMY010000040">
    <property type="protein sequence ID" value="MCZ0859143.1"/>
    <property type="molecule type" value="Genomic_DNA"/>
</dbReference>
<dbReference type="InterPro" id="IPR032466">
    <property type="entry name" value="Metal_Hydrolase"/>
</dbReference>
<dbReference type="PANTHER" id="PTHR46124">
    <property type="entry name" value="D-AMINOACYL-TRNA DEACYLASE"/>
    <property type="match status" value="1"/>
</dbReference>
<dbReference type="RefSeq" id="WP_268918424.1">
    <property type="nucleotide sequence ID" value="NZ_JAPTMY010000040.1"/>
</dbReference>